<organism evidence="5 6">
    <name type="scientific">Streptococcus pluranimalium</name>
    <dbReference type="NCBI Taxonomy" id="82348"/>
    <lineage>
        <taxon>Bacteria</taxon>
        <taxon>Bacillati</taxon>
        <taxon>Bacillota</taxon>
        <taxon>Bacilli</taxon>
        <taxon>Lactobacillales</taxon>
        <taxon>Streptococcaceae</taxon>
        <taxon>Streptococcus</taxon>
    </lineage>
</organism>
<dbReference type="InterPro" id="IPR051398">
    <property type="entry name" value="Polysacch_Deacetylase"/>
</dbReference>
<dbReference type="OrthoDB" id="9778320at2"/>
<evidence type="ECO:0000256" key="1">
    <source>
        <dbReference type="ARBA" id="ARBA00004613"/>
    </source>
</evidence>
<evidence type="ECO:0000259" key="4">
    <source>
        <dbReference type="PROSITE" id="PS51677"/>
    </source>
</evidence>
<dbReference type="PANTHER" id="PTHR34216:SF3">
    <property type="entry name" value="POLY-BETA-1,6-N-ACETYL-D-GLUCOSAMINE N-DEACETYLASE"/>
    <property type="match status" value="1"/>
</dbReference>
<dbReference type="Gene3D" id="3.20.20.370">
    <property type="entry name" value="Glycoside hydrolase/deacetylase"/>
    <property type="match status" value="1"/>
</dbReference>
<evidence type="ECO:0000313" key="5">
    <source>
        <dbReference type="EMBL" id="AUW96384.1"/>
    </source>
</evidence>
<dbReference type="KEGG" id="splr:C0J00_04285"/>
<feature type="chain" id="PRO_5039434321" evidence="3">
    <location>
        <begin position="29"/>
        <end position="283"/>
    </location>
</feature>
<evidence type="ECO:0000256" key="2">
    <source>
        <dbReference type="ARBA" id="ARBA00022729"/>
    </source>
</evidence>
<dbReference type="SUPFAM" id="SSF88713">
    <property type="entry name" value="Glycoside hydrolase/deacetylase"/>
    <property type="match status" value="1"/>
</dbReference>
<dbReference type="PROSITE" id="PS51677">
    <property type="entry name" value="NODB"/>
    <property type="match status" value="1"/>
</dbReference>
<dbReference type="GO" id="GO:0005975">
    <property type="term" value="P:carbohydrate metabolic process"/>
    <property type="evidence" value="ECO:0007669"/>
    <property type="project" value="InterPro"/>
</dbReference>
<dbReference type="EMBL" id="CP025536">
    <property type="protein sequence ID" value="AUW96384.1"/>
    <property type="molecule type" value="Genomic_DNA"/>
</dbReference>
<feature type="domain" description="NodB homology" evidence="4">
    <location>
        <begin position="122"/>
        <end position="283"/>
    </location>
</feature>
<proteinExistence type="predicted"/>
<reference evidence="5 6" key="2">
    <citation type="submission" date="2018-02" db="EMBL/GenBank/DDBJ databases">
        <title>Whole genome sequencing analysis of Streptococcus pluranimalium isolated from cattle infected mastitis in China.</title>
        <authorList>
            <person name="Zhang J.-R."/>
            <person name="Hu G.-Z."/>
        </authorList>
    </citation>
    <scope>NUCLEOTIDE SEQUENCE [LARGE SCALE GENOMIC DNA]</scope>
    <source>
        <strain evidence="5 6">TH11417</strain>
    </source>
</reference>
<dbReference type="PANTHER" id="PTHR34216">
    <property type="match status" value="1"/>
</dbReference>
<accession>A0A2L0D3W6</accession>
<reference evidence="5 6" key="1">
    <citation type="submission" date="2017-12" db="EMBL/GenBank/DDBJ databases">
        <authorList>
            <person name="Hurst M.R.H."/>
        </authorList>
    </citation>
    <scope>NUCLEOTIDE SEQUENCE [LARGE SCALE GENOMIC DNA]</scope>
    <source>
        <strain evidence="5 6">TH11417</strain>
    </source>
</reference>
<keyword evidence="2 3" id="KW-0732">Signal</keyword>
<dbReference type="GO" id="GO:0005576">
    <property type="term" value="C:extracellular region"/>
    <property type="evidence" value="ECO:0007669"/>
    <property type="project" value="UniProtKB-SubCell"/>
</dbReference>
<dbReference type="AlphaFoldDB" id="A0A2L0D3W6"/>
<gene>
    <name evidence="5" type="ORF">C0J00_04285</name>
</gene>
<dbReference type="Pfam" id="PF01522">
    <property type="entry name" value="Polysacc_deac_1"/>
    <property type="match status" value="1"/>
</dbReference>
<keyword evidence="6" id="KW-1185">Reference proteome</keyword>
<dbReference type="Proteomes" id="UP000238956">
    <property type="component" value="Chromosome"/>
</dbReference>
<comment type="subcellular location">
    <subcellularLocation>
        <location evidence="1">Secreted</location>
    </subcellularLocation>
</comment>
<name>A0A2L0D3W6_9STRE</name>
<sequence length="283" mass="31376">MSKKKIINLLLSLSCVALSLMLSLGISASQTVMAKNKVKQQETKKTSQKLTWKKQEQPVQIPILMYHAIHEMSPEESANANLIVAPDLFEQHIKALSDSGYYFLSPKEAYKALTSNKLPQKKVVWITFDDGNADFYTHAYPILKKYKAKATNNIITGFVQNHSTGNVTVKQMAEMSKHGMSFQGHTVNHPDLSIADTTSQLGELVDSKDFLDHELTQKTTTIAYPSGRYSQETIDLSKQAGYKLGLTTNEGLASAADGLMSLNRVRILPTTTPDILLEQISVN</sequence>
<dbReference type="InterPro" id="IPR002509">
    <property type="entry name" value="NODB_dom"/>
</dbReference>
<protein>
    <submittedName>
        <fullName evidence="5">Deacetylase</fullName>
    </submittedName>
</protein>
<feature type="signal peptide" evidence="3">
    <location>
        <begin position="1"/>
        <end position="28"/>
    </location>
</feature>
<dbReference type="CDD" id="cd10918">
    <property type="entry name" value="CE4_NodB_like_5s_6s"/>
    <property type="match status" value="1"/>
</dbReference>
<dbReference type="GO" id="GO:0016810">
    <property type="term" value="F:hydrolase activity, acting on carbon-nitrogen (but not peptide) bonds"/>
    <property type="evidence" value="ECO:0007669"/>
    <property type="project" value="InterPro"/>
</dbReference>
<evidence type="ECO:0000256" key="3">
    <source>
        <dbReference type="SAM" id="SignalP"/>
    </source>
</evidence>
<dbReference type="InterPro" id="IPR011330">
    <property type="entry name" value="Glyco_hydro/deAcase_b/a-brl"/>
</dbReference>
<evidence type="ECO:0000313" key="6">
    <source>
        <dbReference type="Proteomes" id="UP000238956"/>
    </source>
</evidence>